<keyword evidence="3" id="KW-1185">Reference proteome</keyword>
<organism evidence="2 3">
    <name type="scientific">Paraburkholderia elongata</name>
    <dbReference type="NCBI Taxonomy" id="2675747"/>
    <lineage>
        <taxon>Bacteria</taxon>
        <taxon>Pseudomonadati</taxon>
        <taxon>Pseudomonadota</taxon>
        <taxon>Betaproteobacteria</taxon>
        <taxon>Burkholderiales</taxon>
        <taxon>Burkholderiaceae</taxon>
        <taxon>Paraburkholderia</taxon>
    </lineage>
</organism>
<dbReference type="EMBL" id="WOEZ01000314">
    <property type="protein sequence ID" value="NPT62340.1"/>
    <property type="molecule type" value="Genomic_DNA"/>
</dbReference>
<feature type="compositionally biased region" description="Polar residues" evidence="1">
    <location>
        <begin position="1"/>
        <end position="10"/>
    </location>
</feature>
<feature type="region of interest" description="Disordered" evidence="1">
    <location>
        <begin position="1"/>
        <end position="21"/>
    </location>
</feature>
<evidence type="ECO:0000256" key="1">
    <source>
        <dbReference type="SAM" id="MobiDB-lite"/>
    </source>
</evidence>
<dbReference type="InterPro" id="IPR027417">
    <property type="entry name" value="P-loop_NTPase"/>
</dbReference>
<protein>
    <submittedName>
        <fullName evidence="2">Uncharacterized protein</fullName>
    </submittedName>
</protein>
<dbReference type="RefSeq" id="WP_172178797.1">
    <property type="nucleotide sequence ID" value="NZ_WOEZ01000314.1"/>
</dbReference>
<reference evidence="2 3" key="1">
    <citation type="submission" date="2019-11" db="EMBL/GenBank/DDBJ databases">
        <title>Metabolism of dissolved organic matter in forest soils.</title>
        <authorList>
            <person name="Cyle K.T."/>
            <person name="Wilhelm R.C."/>
            <person name="Martinez C.E."/>
        </authorList>
    </citation>
    <scope>NUCLEOTIDE SEQUENCE [LARGE SCALE GENOMIC DNA]</scope>
    <source>
        <strain evidence="2 3">5N</strain>
    </source>
</reference>
<name>A0A972SSX0_9BURK</name>
<dbReference type="Proteomes" id="UP000655523">
    <property type="component" value="Unassembled WGS sequence"/>
</dbReference>
<accession>A0A972SSX0</accession>
<dbReference type="AlphaFoldDB" id="A0A972SSX0"/>
<evidence type="ECO:0000313" key="2">
    <source>
        <dbReference type="EMBL" id="NPT62340.1"/>
    </source>
</evidence>
<proteinExistence type="predicted"/>
<comment type="caution">
    <text evidence="2">The sequence shown here is derived from an EMBL/GenBank/DDBJ whole genome shotgun (WGS) entry which is preliminary data.</text>
</comment>
<dbReference type="SUPFAM" id="SSF52540">
    <property type="entry name" value="P-loop containing nucleoside triphosphate hydrolases"/>
    <property type="match status" value="1"/>
</dbReference>
<dbReference type="Gene3D" id="3.40.50.300">
    <property type="entry name" value="P-loop containing nucleotide triphosphate hydrolases"/>
    <property type="match status" value="1"/>
</dbReference>
<gene>
    <name evidence="2" type="ORF">GNZ13_49510</name>
</gene>
<evidence type="ECO:0000313" key="3">
    <source>
        <dbReference type="Proteomes" id="UP000655523"/>
    </source>
</evidence>
<sequence length="276" mass="29805">MTEGETQWPGTTVPEPLNSNVHSLITHPGSGTRGRRVLFYSESGSVGKSVVSSLVFAATGGLVLSVHSRGDGTGAYMVPSVKVGTPEIPRLFEVIGQQSGNVFVDVSVLSASAFQRHVEVTGLLPGAFDAVVIPTTPDWHGQQAAISTMKWCRDLGVDPAHVRLVLNRADRLKPARPQFAAVFDFVEINREFENVSPDCVLPESSIVEFCYRRHSIGSLLYSTVDYKAQLQAAWGRGATGHALDELAALHVNQRIAHGLKPYVDRLIGSLTLAPRP</sequence>